<evidence type="ECO:0000256" key="1">
    <source>
        <dbReference type="SAM" id="MobiDB-lite"/>
    </source>
</evidence>
<sequence>MSDEDSEILSTPGVPVDDSKSVNVKCQFPGNPLESQMKPVDESPDAADRRVVVDPVERMLVNLIIHENAHFRHQTRDEKPLSDAQKLTIARDLYSQKPGVFLERFSQYLDWPQDRINFAKWHKSDDLIGYLVQKLDRESELDATLKSKISASRVRNRRLHALYRVARGDVKSAVADHFTHEAMRQRDPVLWETMIGQHLDGPTRRRYLDREYETFSEYLHGQLMEKEEQECLSQARRAQNGREPEIVEGKLNDGKSYDDILPELDSDQEREFIDLMKIRFIAGQDKSFDYR</sequence>
<dbReference type="Pfam" id="PF09747">
    <property type="entry name" value="CCD97-like_C"/>
    <property type="match status" value="1"/>
</dbReference>
<protein>
    <recommendedName>
        <fullName evidence="2">CCD97-like C-terminal domain-containing protein</fullName>
    </recommendedName>
</protein>
<dbReference type="PANTHER" id="PTHR31840">
    <property type="entry name" value="COILED-COIL DOMAIN-CONTAINING PROTEIN 97"/>
    <property type="match status" value="1"/>
</dbReference>
<evidence type="ECO:0000313" key="4">
    <source>
        <dbReference type="Proteomes" id="UP000316759"/>
    </source>
</evidence>
<dbReference type="AlphaFoldDB" id="A0A504YR74"/>
<feature type="region of interest" description="Disordered" evidence="1">
    <location>
        <begin position="1"/>
        <end position="23"/>
    </location>
</feature>
<comment type="caution">
    <text evidence="3">The sequence shown here is derived from an EMBL/GenBank/DDBJ whole genome shotgun (WGS) entry which is preliminary data.</text>
</comment>
<dbReference type="EMBL" id="SUNJ01004157">
    <property type="protein sequence ID" value="TPP64662.1"/>
    <property type="molecule type" value="Genomic_DNA"/>
</dbReference>
<dbReference type="PANTHER" id="PTHR31840:SF1">
    <property type="entry name" value="COILED-COIL DOMAIN-CONTAINING PROTEIN 97"/>
    <property type="match status" value="1"/>
</dbReference>
<gene>
    <name evidence="3" type="ORF">FGIG_07999</name>
</gene>
<accession>A0A504YR74</accession>
<organism evidence="3 4">
    <name type="scientific">Fasciola gigantica</name>
    <name type="common">Giant liver fluke</name>
    <dbReference type="NCBI Taxonomy" id="46835"/>
    <lineage>
        <taxon>Eukaryota</taxon>
        <taxon>Metazoa</taxon>
        <taxon>Spiralia</taxon>
        <taxon>Lophotrochozoa</taxon>
        <taxon>Platyhelminthes</taxon>
        <taxon>Trematoda</taxon>
        <taxon>Digenea</taxon>
        <taxon>Plagiorchiida</taxon>
        <taxon>Echinostomata</taxon>
        <taxon>Echinostomatoidea</taxon>
        <taxon>Fasciolidae</taxon>
        <taxon>Fasciola</taxon>
    </lineage>
</organism>
<name>A0A504YR74_FASGI</name>
<feature type="domain" description="CCD97-like C-terminal" evidence="2">
    <location>
        <begin position="156"/>
        <end position="242"/>
    </location>
</feature>
<reference evidence="3 4" key="1">
    <citation type="submission" date="2019-04" db="EMBL/GenBank/DDBJ databases">
        <title>Annotation for the trematode Fasciola gigantica.</title>
        <authorList>
            <person name="Choi Y.-J."/>
        </authorList>
    </citation>
    <scope>NUCLEOTIDE SEQUENCE [LARGE SCALE GENOMIC DNA]</scope>
    <source>
        <strain evidence="3">Uganda_cow_1</strain>
    </source>
</reference>
<dbReference type="InterPro" id="IPR018613">
    <property type="entry name" value="Ccdc97-like"/>
</dbReference>
<dbReference type="Proteomes" id="UP000316759">
    <property type="component" value="Unassembled WGS sequence"/>
</dbReference>
<keyword evidence="4" id="KW-1185">Reference proteome</keyword>
<dbReference type="InterPro" id="IPR040233">
    <property type="entry name" value="CCD97-like_C"/>
</dbReference>
<evidence type="ECO:0000259" key="2">
    <source>
        <dbReference type="Pfam" id="PF09747"/>
    </source>
</evidence>
<dbReference type="STRING" id="46835.A0A504YR74"/>
<proteinExistence type="predicted"/>
<dbReference type="OrthoDB" id="333176at2759"/>
<evidence type="ECO:0000313" key="3">
    <source>
        <dbReference type="EMBL" id="TPP64662.1"/>
    </source>
</evidence>